<dbReference type="Proteomes" id="UP000682308">
    <property type="component" value="Unassembled WGS sequence"/>
</dbReference>
<evidence type="ECO:0000313" key="2">
    <source>
        <dbReference type="EMBL" id="MBR8642961.1"/>
    </source>
</evidence>
<evidence type="ECO:0000256" key="1">
    <source>
        <dbReference type="SAM" id="MobiDB-lite"/>
    </source>
</evidence>
<comment type="caution">
    <text evidence="2">The sequence shown here is derived from an EMBL/GenBank/DDBJ whole genome shotgun (WGS) entry which is preliminary data.</text>
</comment>
<feature type="region of interest" description="Disordered" evidence="1">
    <location>
        <begin position="1"/>
        <end position="23"/>
    </location>
</feature>
<sequence length="81" mass="8257">MAASTVGGAASTLATGAGKVPARAQLGGRLVPVRDSKAPQGPALCFETAVGRLHRRVEGRAPPSLRWPDPGCRPHCGFTGP</sequence>
<proteinExistence type="predicted"/>
<reference evidence="2 3" key="1">
    <citation type="submission" date="2021-04" db="EMBL/GenBank/DDBJ databases">
        <title>Characterization of the biosynthetic gene cluster of new lipopeptides with antitumor activity in the genome of the marine Streptomyces PHM034.</title>
        <authorList>
            <person name="Ceniceros A."/>
            <person name="Canedo L."/>
            <person name="Mendez C."/>
            <person name="Olano C."/>
            <person name="Schleissner C."/>
            <person name="Cuevas C."/>
            <person name="De La Calle F."/>
            <person name="Salas J.A."/>
        </authorList>
    </citation>
    <scope>NUCLEOTIDE SEQUENCE [LARGE SCALE GENOMIC DNA]</scope>
    <source>
        <strain evidence="2 3">PHM034</strain>
    </source>
</reference>
<organism evidence="2 3">
    <name type="scientific">Streptomyces tuirus</name>
    <dbReference type="NCBI Taxonomy" id="68278"/>
    <lineage>
        <taxon>Bacteria</taxon>
        <taxon>Bacillati</taxon>
        <taxon>Actinomycetota</taxon>
        <taxon>Actinomycetes</taxon>
        <taxon>Kitasatosporales</taxon>
        <taxon>Streptomycetaceae</taxon>
        <taxon>Streptomyces</taxon>
    </lineage>
</organism>
<keyword evidence="3" id="KW-1185">Reference proteome</keyword>
<gene>
    <name evidence="2" type="ORF">KEF29_35705</name>
</gene>
<accession>A0A941J5R1</accession>
<feature type="compositionally biased region" description="Low complexity" evidence="1">
    <location>
        <begin position="1"/>
        <end position="18"/>
    </location>
</feature>
<dbReference type="AlphaFoldDB" id="A0A941J5R1"/>
<protein>
    <submittedName>
        <fullName evidence="2">DUF397 domain-containing protein</fullName>
    </submittedName>
</protein>
<dbReference type="EMBL" id="JAGTPG010000002">
    <property type="protein sequence ID" value="MBR8642961.1"/>
    <property type="molecule type" value="Genomic_DNA"/>
</dbReference>
<name>A0A941J5R1_9ACTN</name>
<evidence type="ECO:0000313" key="3">
    <source>
        <dbReference type="Proteomes" id="UP000682308"/>
    </source>
</evidence>